<keyword evidence="2" id="KW-1185">Reference proteome</keyword>
<protein>
    <submittedName>
        <fullName evidence="1">Uncharacterized protein</fullName>
    </submittedName>
</protein>
<comment type="caution">
    <text evidence="1">The sequence shown here is derived from an EMBL/GenBank/DDBJ whole genome shotgun (WGS) entry which is preliminary data.</text>
</comment>
<proteinExistence type="predicted"/>
<dbReference type="EMBL" id="NAPY01000025">
    <property type="protein sequence ID" value="MUL37704.1"/>
    <property type="molecule type" value="Genomic_DNA"/>
</dbReference>
<evidence type="ECO:0000313" key="1">
    <source>
        <dbReference type="EMBL" id="MUL37704.1"/>
    </source>
</evidence>
<dbReference type="AlphaFoldDB" id="A0A6N8FY58"/>
<accession>A0A6N8FY58</accession>
<name>A0A6N8FY58_9CHRO</name>
<reference evidence="1 2" key="1">
    <citation type="journal article" date="2019" name="Front. Microbiol.">
        <title>Genomic Features for Desiccation Tolerance and Sugar Biosynthesis in the Extremophile Gloeocapsopsis sp. UTEX B3054.</title>
        <authorList>
            <person name="Urrejola C."/>
            <person name="Alcorta J."/>
            <person name="Salas L."/>
            <person name="Vasquez M."/>
            <person name="Polz M.F."/>
            <person name="Vicuna R."/>
            <person name="Diez B."/>
        </authorList>
    </citation>
    <scope>NUCLEOTIDE SEQUENCE [LARGE SCALE GENOMIC DNA]</scope>
    <source>
        <strain evidence="1 2">1H9</strain>
    </source>
</reference>
<gene>
    <name evidence="1" type="ORF">BWI75_15555</name>
</gene>
<evidence type="ECO:0000313" key="2">
    <source>
        <dbReference type="Proteomes" id="UP000441797"/>
    </source>
</evidence>
<organism evidence="1 2">
    <name type="scientific">Gloeocapsopsis dulcis AAB1 = 1H9</name>
    <dbReference type="NCBI Taxonomy" id="1433147"/>
    <lineage>
        <taxon>Bacteria</taxon>
        <taxon>Bacillati</taxon>
        <taxon>Cyanobacteriota</taxon>
        <taxon>Cyanophyceae</taxon>
        <taxon>Oscillatoriophycideae</taxon>
        <taxon>Chroococcales</taxon>
        <taxon>Chroococcaceae</taxon>
        <taxon>Gloeocapsopsis</taxon>
        <taxon>Gloeocapsopsis dulcis</taxon>
    </lineage>
</organism>
<dbReference type="Proteomes" id="UP000441797">
    <property type="component" value="Unassembled WGS sequence"/>
</dbReference>
<sequence length="75" mass="8921">MPIAIKLENVNAVVTEKAHFTPQYLFKSIHRYTDFWEIVSKFAKEFSLFFADPLVVLVKSYRLLLLILYRNITRI</sequence>